<dbReference type="Pfam" id="PF00676">
    <property type="entry name" value="E1_dh"/>
    <property type="match status" value="1"/>
</dbReference>
<dbReference type="SUPFAM" id="SSF52518">
    <property type="entry name" value="Thiamin diphosphate-binding fold (THDP-binding)"/>
    <property type="match status" value="1"/>
</dbReference>
<accession>A0A381VJN4</accession>
<protein>
    <recommendedName>
        <fullName evidence="4">Dehydrogenase E1 component domain-containing protein</fullName>
    </recommendedName>
</protein>
<dbReference type="PANTHER" id="PTHR11516:SF60">
    <property type="entry name" value="PYRUVATE DEHYDROGENASE E1 COMPONENT SUBUNIT ALPHA"/>
    <property type="match status" value="1"/>
</dbReference>
<keyword evidence="3" id="KW-0786">Thiamine pyrophosphate</keyword>
<gene>
    <name evidence="5" type="ORF">METZ01_LOCUS93364</name>
</gene>
<proteinExistence type="predicted"/>
<dbReference type="CDD" id="cd02000">
    <property type="entry name" value="TPP_E1_PDC_ADC_BCADC"/>
    <property type="match status" value="1"/>
</dbReference>
<dbReference type="GO" id="GO:0006086">
    <property type="term" value="P:pyruvate decarboxylation to acetyl-CoA"/>
    <property type="evidence" value="ECO:0007669"/>
    <property type="project" value="TreeGrafter"/>
</dbReference>
<dbReference type="PANTHER" id="PTHR11516">
    <property type="entry name" value="PYRUVATE DEHYDROGENASE E1 COMPONENT, ALPHA SUBUNIT BACTERIAL AND ORGANELLAR"/>
    <property type="match status" value="1"/>
</dbReference>
<name>A0A381VJN4_9ZZZZ</name>
<feature type="domain" description="Dehydrogenase E1 component" evidence="4">
    <location>
        <begin position="11"/>
        <end position="311"/>
    </location>
</feature>
<dbReference type="GO" id="GO:0004739">
    <property type="term" value="F:pyruvate dehydrogenase (acetyl-transferring) activity"/>
    <property type="evidence" value="ECO:0007669"/>
    <property type="project" value="TreeGrafter"/>
</dbReference>
<dbReference type="InterPro" id="IPR029061">
    <property type="entry name" value="THDP-binding"/>
</dbReference>
<evidence type="ECO:0000256" key="2">
    <source>
        <dbReference type="ARBA" id="ARBA00023002"/>
    </source>
</evidence>
<comment type="cofactor">
    <cofactor evidence="1">
        <name>thiamine diphosphate</name>
        <dbReference type="ChEBI" id="CHEBI:58937"/>
    </cofactor>
</comment>
<evidence type="ECO:0000313" key="5">
    <source>
        <dbReference type="EMBL" id="SVA40510.1"/>
    </source>
</evidence>
<dbReference type="InterPro" id="IPR001017">
    <property type="entry name" value="DH_E1"/>
</dbReference>
<dbReference type="Gene3D" id="3.40.50.970">
    <property type="match status" value="1"/>
</dbReference>
<evidence type="ECO:0000256" key="3">
    <source>
        <dbReference type="ARBA" id="ARBA00023052"/>
    </source>
</evidence>
<reference evidence="5" key="1">
    <citation type="submission" date="2018-05" db="EMBL/GenBank/DDBJ databases">
        <authorList>
            <person name="Lanie J.A."/>
            <person name="Ng W.-L."/>
            <person name="Kazmierczak K.M."/>
            <person name="Andrzejewski T.M."/>
            <person name="Davidsen T.M."/>
            <person name="Wayne K.J."/>
            <person name="Tettelin H."/>
            <person name="Glass J.I."/>
            <person name="Rusch D."/>
            <person name="Podicherti R."/>
            <person name="Tsui H.-C.T."/>
            <person name="Winkler M.E."/>
        </authorList>
    </citation>
    <scope>NUCLEOTIDE SEQUENCE</scope>
</reference>
<sequence>MSLLDLKLYKNMLLIRKVEESIAKNYDAGKMRCPTHLSIGQEAAASGVGLALKKSDSAVSTHRAHAHYLAKGGNLNAMIAEIYGKATGCCKGRGGSMHLIDRKVGFEGSTAIVGNTIPIGVGLGLSKKISKKKSISVVYCGDGSVEEGVFYESINFAATKNIPVLFVCENNSYSVYSPLSVRQPEGRKIHEMVKGMGVDSAYEDGNDIRKVYRLTKRAISKIYETGNPFFMELQTYRWREHCGPNYDNNIGYRSEEEFLEWKKRDPIKLFEKKLLKEKICTKGEIRRINKEVLGQIKEAFNFAKSSPFPDPSEAFESMFA</sequence>
<dbReference type="InterPro" id="IPR050642">
    <property type="entry name" value="PDH_E1_Alpha_Subunit"/>
</dbReference>
<dbReference type="EMBL" id="UINC01009016">
    <property type="protein sequence ID" value="SVA40510.1"/>
    <property type="molecule type" value="Genomic_DNA"/>
</dbReference>
<evidence type="ECO:0000259" key="4">
    <source>
        <dbReference type="Pfam" id="PF00676"/>
    </source>
</evidence>
<dbReference type="AlphaFoldDB" id="A0A381VJN4"/>
<keyword evidence="2" id="KW-0560">Oxidoreductase</keyword>
<evidence type="ECO:0000256" key="1">
    <source>
        <dbReference type="ARBA" id="ARBA00001964"/>
    </source>
</evidence>
<organism evidence="5">
    <name type="scientific">marine metagenome</name>
    <dbReference type="NCBI Taxonomy" id="408172"/>
    <lineage>
        <taxon>unclassified sequences</taxon>
        <taxon>metagenomes</taxon>
        <taxon>ecological metagenomes</taxon>
    </lineage>
</organism>